<organism evidence="1">
    <name type="scientific">Anguilla anguilla</name>
    <name type="common">European freshwater eel</name>
    <name type="synonym">Muraena anguilla</name>
    <dbReference type="NCBI Taxonomy" id="7936"/>
    <lineage>
        <taxon>Eukaryota</taxon>
        <taxon>Metazoa</taxon>
        <taxon>Chordata</taxon>
        <taxon>Craniata</taxon>
        <taxon>Vertebrata</taxon>
        <taxon>Euteleostomi</taxon>
        <taxon>Actinopterygii</taxon>
        <taxon>Neopterygii</taxon>
        <taxon>Teleostei</taxon>
        <taxon>Anguilliformes</taxon>
        <taxon>Anguillidae</taxon>
        <taxon>Anguilla</taxon>
    </lineage>
</organism>
<dbReference type="EMBL" id="GBXM01053268">
    <property type="protein sequence ID" value="JAH55309.1"/>
    <property type="molecule type" value="Transcribed_RNA"/>
</dbReference>
<sequence length="32" mass="3871">MKTEFTKTNRTEQIKTNSAIVELKLIEHYEFK</sequence>
<dbReference type="AlphaFoldDB" id="A0A0E9TNQ5"/>
<protein>
    <submittedName>
        <fullName evidence="1">Uncharacterized protein</fullName>
    </submittedName>
</protein>
<accession>A0A0E9TNQ5</accession>
<reference evidence="1" key="1">
    <citation type="submission" date="2014-11" db="EMBL/GenBank/DDBJ databases">
        <authorList>
            <person name="Amaro Gonzalez C."/>
        </authorList>
    </citation>
    <scope>NUCLEOTIDE SEQUENCE</scope>
</reference>
<name>A0A0E9TNQ5_ANGAN</name>
<evidence type="ECO:0000313" key="1">
    <source>
        <dbReference type="EMBL" id="JAH55309.1"/>
    </source>
</evidence>
<proteinExistence type="predicted"/>
<reference evidence="1" key="2">
    <citation type="journal article" date="2015" name="Fish Shellfish Immunol.">
        <title>Early steps in the European eel (Anguilla anguilla)-Vibrio vulnificus interaction in the gills: Role of the RtxA13 toxin.</title>
        <authorList>
            <person name="Callol A."/>
            <person name="Pajuelo D."/>
            <person name="Ebbesson L."/>
            <person name="Teles M."/>
            <person name="MacKenzie S."/>
            <person name="Amaro C."/>
        </authorList>
    </citation>
    <scope>NUCLEOTIDE SEQUENCE</scope>
</reference>